<feature type="region of interest" description="Disordered" evidence="1">
    <location>
        <begin position="1"/>
        <end position="35"/>
    </location>
</feature>
<evidence type="ECO:0000256" key="1">
    <source>
        <dbReference type="SAM" id="MobiDB-lite"/>
    </source>
</evidence>
<accession>A0ABR6JK94</accession>
<organism evidence="2 3">
    <name type="scientific">Xanthomonas cannabis</name>
    <dbReference type="NCBI Taxonomy" id="1885674"/>
    <lineage>
        <taxon>Bacteria</taxon>
        <taxon>Pseudomonadati</taxon>
        <taxon>Pseudomonadota</taxon>
        <taxon>Gammaproteobacteria</taxon>
        <taxon>Lysobacterales</taxon>
        <taxon>Lysobacteraceae</taxon>
        <taxon>Xanthomonas</taxon>
    </lineage>
</organism>
<name>A0ABR6JK94_9XANT</name>
<dbReference type="Proteomes" id="UP000554726">
    <property type="component" value="Unassembled WGS sequence"/>
</dbReference>
<keyword evidence="3" id="KW-1185">Reference proteome</keyword>
<gene>
    <name evidence="2" type="ORF">FHR60_001381</name>
</gene>
<dbReference type="EMBL" id="JACHNS010000002">
    <property type="protein sequence ID" value="MBB4592741.1"/>
    <property type="molecule type" value="Genomic_DNA"/>
</dbReference>
<comment type="caution">
    <text evidence="2">The sequence shown here is derived from an EMBL/GenBank/DDBJ whole genome shotgun (WGS) entry which is preliminary data.</text>
</comment>
<reference evidence="2 3" key="1">
    <citation type="submission" date="2020-08" db="EMBL/GenBank/DDBJ databases">
        <title>Studying the diversity of plant-associated saprophytic bacteria and their role in host health and plant-pathogen interactions.</title>
        <authorList>
            <person name="Potnis N."/>
        </authorList>
    </citation>
    <scope>NUCLEOTIDE SEQUENCE [LARGE SCALE GENOMIC DNA]</scope>
    <source>
        <strain evidence="2 3">F16</strain>
    </source>
</reference>
<evidence type="ECO:0000313" key="3">
    <source>
        <dbReference type="Proteomes" id="UP000554726"/>
    </source>
</evidence>
<sequence length="35" mass="3816">MASLSITLCKLGDPVSSQQRAPTRRAPTFMENTHA</sequence>
<protein>
    <submittedName>
        <fullName evidence="2">Uncharacterized protein</fullName>
    </submittedName>
</protein>
<evidence type="ECO:0000313" key="2">
    <source>
        <dbReference type="EMBL" id="MBB4592741.1"/>
    </source>
</evidence>
<proteinExistence type="predicted"/>